<reference evidence="6 7" key="1">
    <citation type="journal article" date="2023" name="Life. Sci Alliance">
        <title>Evolutionary insights into 3D genome organization and epigenetic landscape of Vigna mungo.</title>
        <authorList>
            <person name="Junaid A."/>
            <person name="Singh B."/>
            <person name="Bhatia S."/>
        </authorList>
    </citation>
    <scope>NUCLEOTIDE SEQUENCE [LARGE SCALE GENOMIC DNA]</scope>
    <source>
        <strain evidence="6">Urdbean</strain>
    </source>
</reference>
<accession>A0AAQ3PCK1</accession>
<evidence type="ECO:0000256" key="2">
    <source>
        <dbReference type="ARBA" id="ARBA00022729"/>
    </source>
</evidence>
<dbReference type="GO" id="GO:0016788">
    <property type="term" value="F:hydrolase activity, acting on ester bonds"/>
    <property type="evidence" value="ECO:0007669"/>
    <property type="project" value="InterPro"/>
</dbReference>
<evidence type="ECO:0000313" key="6">
    <source>
        <dbReference type="EMBL" id="WVZ25197.1"/>
    </source>
</evidence>
<dbReference type="Proteomes" id="UP001374535">
    <property type="component" value="Chromosome 1"/>
</dbReference>
<keyword evidence="3" id="KW-0378">Hydrolase</keyword>
<comment type="similarity">
    <text evidence="1">Belongs to the 'GDSL' lipolytic enzyme family.</text>
</comment>
<name>A0AAQ3PCK1_VIGMU</name>
<feature type="signal peptide" evidence="5">
    <location>
        <begin position="1"/>
        <end position="21"/>
    </location>
</feature>
<dbReference type="AlphaFoldDB" id="A0AAQ3PCK1"/>
<keyword evidence="7" id="KW-1185">Reference proteome</keyword>
<dbReference type="PANTHER" id="PTHR22835">
    <property type="entry name" value="ZINC FINGER FYVE DOMAIN CONTAINING PROTEIN"/>
    <property type="match status" value="1"/>
</dbReference>
<dbReference type="CDD" id="cd01837">
    <property type="entry name" value="SGNH_plant_lipase_like"/>
    <property type="match status" value="1"/>
</dbReference>
<evidence type="ECO:0000256" key="3">
    <source>
        <dbReference type="ARBA" id="ARBA00022801"/>
    </source>
</evidence>
<keyword evidence="4" id="KW-0325">Glycoprotein</keyword>
<dbReference type="EMBL" id="CP144700">
    <property type="protein sequence ID" value="WVZ25197.1"/>
    <property type="molecule type" value="Genomic_DNA"/>
</dbReference>
<dbReference type="Pfam" id="PF00657">
    <property type="entry name" value="Lipase_GDSL"/>
    <property type="match status" value="1"/>
</dbReference>
<feature type="chain" id="PRO_5042864792" evidence="5">
    <location>
        <begin position="22"/>
        <end position="449"/>
    </location>
</feature>
<dbReference type="InterPro" id="IPR035669">
    <property type="entry name" value="SGNH_plant_lipase-like"/>
</dbReference>
<evidence type="ECO:0000256" key="1">
    <source>
        <dbReference type="ARBA" id="ARBA00008668"/>
    </source>
</evidence>
<protein>
    <submittedName>
        <fullName evidence="6">Uncharacterized protein</fullName>
    </submittedName>
</protein>
<dbReference type="PANTHER" id="PTHR22835:SF219">
    <property type="entry name" value="GDSL-LIKE LIPASE_ACYLHYDROLASE"/>
    <property type="match status" value="1"/>
</dbReference>
<proteinExistence type="inferred from homology"/>
<dbReference type="Gene3D" id="3.40.50.1110">
    <property type="entry name" value="SGNH hydrolase"/>
    <property type="match status" value="1"/>
</dbReference>
<dbReference type="InterPro" id="IPR036514">
    <property type="entry name" value="SGNH_hydro_sf"/>
</dbReference>
<keyword evidence="2 5" id="KW-0732">Signal</keyword>
<evidence type="ECO:0000313" key="7">
    <source>
        <dbReference type="Proteomes" id="UP001374535"/>
    </source>
</evidence>
<evidence type="ECO:0000256" key="5">
    <source>
        <dbReference type="SAM" id="SignalP"/>
    </source>
</evidence>
<dbReference type="InterPro" id="IPR001087">
    <property type="entry name" value="GDSL"/>
</dbReference>
<gene>
    <name evidence="6" type="ORF">V8G54_003741</name>
</gene>
<sequence>MGLGALFLGFFFLSCVVCVKSVEPKTSPTCTFPAIYNFGDSNSDTGGISASFVPIPAPYGEGFFHKPSGRDCDGRLIIDFIAEKLNLPYLSAYLNSLGTNYRHGANFATGGSTIRRQNETIFQYGISPFSLDIQIVQFNQFKARTKQLYEEAKTPLERSKLPVPEEFSKALYTFDIGQNDLSVGFRKMNFDQIRESMPDIVNQLANAVKNIYEQGGRSFWIHNTSPFGCMPVQLFYKHNIAAGYLDQYGCVKDQNEMATEFNKQLKDRIIKLRTELPQAAITYVDVYAAKYALISNTKTEGFVDPMKICCGYHVNDTHIWCGNLGSANGKDVFGTACENPSQYISWDSVHYAEAANHWVANRILNGSFTDPPTPIIQAFNLELENALLTLILSKHFISQYVHVLEIYIHISAFVFRPLVALVNDDLVFKKELNNHSFFWPYSDEIHKTI</sequence>
<organism evidence="6 7">
    <name type="scientific">Vigna mungo</name>
    <name type="common">Black gram</name>
    <name type="synonym">Phaseolus mungo</name>
    <dbReference type="NCBI Taxonomy" id="3915"/>
    <lineage>
        <taxon>Eukaryota</taxon>
        <taxon>Viridiplantae</taxon>
        <taxon>Streptophyta</taxon>
        <taxon>Embryophyta</taxon>
        <taxon>Tracheophyta</taxon>
        <taxon>Spermatophyta</taxon>
        <taxon>Magnoliopsida</taxon>
        <taxon>eudicotyledons</taxon>
        <taxon>Gunneridae</taxon>
        <taxon>Pentapetalae</taxon>
        <taxon>rosids</taxon>
        <taxon>fabids</taxon>
        <taxon>Fabales</taxon>
        <taxon>Fabaceae</taxon>
        <taxon>Papilionoideae</taxon>
        <taxon>50 kb inversion clade</taxon>
        <taxon>NPAAA clade</taxon>
        <taxon>indigoferoid/millettioid clade</taxon>
        <taxon>Phaseoleae</taxon>
        <taxon>Vigna</taxon>
    </lineage>
</organism>
<evidence type="ECO:0000256" key="4">
    <source>
        <dbReference type="ARBA" id="ARBA00023180"/>
    </source>
</evidence>
<dbReference type="SUPFAM" id="SSF52266">
    <property type="entry name" value="SGNH hydrolase"/>
    <property type="match status" value="1"/>
</dbReference>